<dbReference type="AlphaFoldDB" id="A0A9D9HEQ2"/>
<dbReference type="Proteomes" id="UP000823637">
    <property type="component" value="Unassembled WGS sequence"/>
</dbReference>
<evidence type="ECO:0008006" key="4">
    <source>
        <dbReference type="Google" id="ProtNLM"/>
    </source>
</evidence>
<dbReference type="EMBL" id="JADIMR010000073">
    <property type="protein sequence ID" value="MBO8447077.1"/>
    <property type="molecule type" value="Genomic_DNA"/>
</dbReference>
<evidence type="ECO:0000313" key="2">
    <source>
        <dbReference type="EMBL" id="MBO8447077.1"/>
    </source>
</evidence>
<accession>A0A9D9HEQ2</accession>
<sequence>MRNAKFFLFAAALTLGSMQAFAVKGIEDGSKYGTGEDSIRCLEQLSLYQSYYTIKDYNSAYSSWKVVFDECPKAGNRTFYSRGAFLIANQMSKDAADPAKYKEWFDLLMKCYEARVQYCGNDTRYPEPYIRGRQAIDFIKYSTDEDKNMKALPWLKMAVDKMAENVDNDVAQYYFQIKTEEYMKDAENLKDAYIAEYLKMGDLLDKRIARNDKNAQAYQVVRSNIDQLFAASGAADCTTLEGVFGPKLESMKDDVEKLSVVISLFKRARCNESDVYFTASEYSHKLSPTAESAAGCGYLAARNKNYAEASKFFEESVSLATDDSTRYESQYMVALLQMQLDNYTTARAAAYKAASFDRSKGDPYILIAQMYADSKHNPYPDDPILSKTVYWAAVDKLVQAKNIDPECAEQAQQLINQYTHHYPSKEDVFFKPELNVGDPFTIGGWIGESVICRD</sequence>
<evidence type="ECO:0000256" key="1">
    <source>
        <dbReference type="SAM" id="SignalP"/>
    </source>
</evidence>
<reference evidence="2" key="2">
    <citation type="journal article" date="2021" name="PeerJ">
        <title>Extensive microbial diversity within the chicken gut microbiome revealed by metagenomics and culture.</title>
        <authorList>
            <person name="Gilroy R."/>
            <person name="Ravi A."/>
            <person name="Getino M."/>
            <person name="Pursley I."/>
            <person name="Horton D.L."/>
            <person name="Alikhan N.F."/>
            <person name="Baker D."/>
            <person name="Gharbi K."/>
            <person name="Hall N."/>
            <person name="Watson M."/>
            <person name="Adriaenssens E.M."/>
            <person name="Foster-Nyarko E."/>
            <person name="Jarju S."/>
            <person name="Secka A."/>
            <person name="Antonio M."/>
            <person name="Oren A."/>
            <person name="Chaudhuri R.R."/>
            <person name="La Ragione R."/>
            <person name="Hildebrand F."/>
            <person name="Pallen M.J."/>
        </authorList>
    </citation>
    <scope>NUCLEOTIDE SEQUENCE</scope>
    <source>
        <strain evidence="2">D3-1215</strain>
    </source>
</reference>
<keyword evidence="1" id="KW-0732">Signal</keyword>
<name>A0A9D9HEQ2_9BACT</name>
<comment type="caution">
    <text evidence="2">The sequence shown here is derived from an EMBL/GenBank/DDBJ whole genome shotgun (WGS) entry which is preliminary data.</text>
</comment>
<dbReference type="Gene3D" id="1.25.40.10">
    <property type="entry name" value="Tetratricopeptide repeat domain"/>
    <property type="match status" value="1"/>
</dbReference>
<evidence type="ECO:0000313" key="3">
    <source>
        <dbReference type="Proteomes" id="UP000823637"/>
    </source>
</evidence>
<feature type="signal peptide" evidence="1">
    <location>
        <begin position="1"/>
        <end position="22"/>
    </location>
</feature>
<gene>
    <name evidence="2" type="ORF">IAC32_04965</name>
</gene>
<feature type="chain" id="PRO_5039105478" description="Tetratricopeptide repeat protein" evidence="1">
    <location>
        <begin position="23"/>
        <end position="454"/>
    </location>
</feature>
<dbReference type="InterPro" id="IPR011990">
    <property type="entry name" value="TPR-like_helical_dom_sf"/>
</dbReference>
<organism evidence="2 3">
    <name type="scientific">Candidatus Enterocola intestinipullorum</name>
    <dbReference type="NCBI Taxonomy" id="2840783"/>
    <lineage>
        <taxon>Bacteria</taxon>
        <taxon>Pseudomonadati</taxon>
        <taxon>Bacteroidota</taxon>
        <taxon>Bacteroidia</taxon>
        <taxon>Bacteroidales</taxon>
        <taxon>Candidatus Enterocola</taxon>
    </lineage>
</organism>
<proteinExistence type="predicted"/>
<reference evidence="2" key="1">
    <citation type="submission" date="2020-10" db="EMBL/GenBank/DDBJ databases">
        <authorList>
            <person name="Gilroy R."/>
        </authorList>
    </citation>
    <scope>NUCLEOTIDE SEQUENCE</scope>
    <source>
        <strain evidence="2">D3-1215</strain>
    </source>
</reference>
<dbReference type="SUPFAM" id="SSF48452">
    <property type="entry name" value="TPR-like"/>
    <property type="match status" value="1"/>
</dbReference>
<protein>
    <recommendedName>
        <fullName evidence="4">Tetratricopeptide repeat protein</fullName>
    </recommendedName>
</protein>